<feature type="binding site" evidence="10 14">
    <location>
        <position position="66"/>
    </location>
    <ligand>
        <name>substrate</name>
    </ligand>
</feature>
<dbReference type="PROSITE" id="PS01085">
    <property type="entry name" value="RIBUL_P_3_EPIMER_1"/>
    <property type="match status" value="1"/>
</dbReference>
<dbReference type="GO" id="GO:0006098">
    <property type="term" value="P:pentose-phosphate shunt"/>
    <property type="evidence" value="ECO:0007669"/>
    <property type="project" value="UniProtKB-UniRule"/>
</dbReference>
<keyword evidence="13" id="KW-0464">Manganese</keyword>
<evidence type="ECO:0000256" key="2">
    <source>
        <dbReference type="ARBA" id="ARBA00001936"/>
    </source>
</evidence>
<feature type="binding site" evidence="10 14">
    <location>
        <begin position="197"/>
        <end position="198"/>
    </location>
    <ligand>
        <name>substrate</name>
    </ligand>
</feature>
<dbReference type="PANTHER" id="PTHR11749">
    <property type="entry name" value="RIBULOSE-5-PHOSPHATE-3-EPIMERASE"/>
    <property type="match status" value="1"/>
</dbReference>
<comment type="cofactor">
    <cofactor evidence="4">
        <name>Zn(2+)</name>
        <dbReference type="ChEBI" id="CHEBI:29105"/>
    </cofactor>
</comment>
<organism evidence="15 16">
    <name type="scientific">Lucifera butyrica</name>
    <dbReference type="NCBI Taxonomy" id="1351585"/>
    <lineage>
        <taxon>Bacteria</taxon>
        <taxon>Bacillati</taxon>
        <taxon>Bacillota</taxon>
        <taxon>Negativicutes</taxon>
        <taxon>Veillonellales</taxon>
        <taxon>Veillonellaceae</taxon>
        <taxon>Lucifera</taxon>
    </lineage>
</organism>
<feature type="binding site" evidence="10 13">
    <location>
        <position position="66"/>
    </location>
    <ligand>
        <name>a divalent metal cation</name>
        <dbReference type="ChEBI" id="CHEBI:60240"/>
    </ligand>
</feature>
<protein>
    <recommendedName>
        <fullName evidence="7 10">Ribulose-phosphate 3-epimerase</fullName>
        <ecNumber evidence="7 10">5.1.3.1</ecNumber>
    </recommendedName>
</protein>
<dbReference type="SUPFAM" id="SSF51366">
    <property type="entry name" value="Ribulose-phoshate binding barrel"/>
    <property type="match status" value="1"/>
</dbReference>
<evidence type="ECO:0000256" key="4">
    <source>
        <dbReference type="ARBA" id="ARBA00001947"/>
    </source>
</evidence>
<evidence type="ECO:0000256" key="7">
    <source>
        <dbReference type="ARBA" id="ARBA00013188"/>
    </source>
</evidence>
<keyword evidence="10 11" id="KW-0119">Carbohydrate metabolism</keyword>
<evidence type="ECO:0000313" key="16">
    <source>
        <dbReference type="Proteomes" id="UP000277811"/>
    </source>
</evidence>
<feature type="binding site" evidence="14">
    <location>
        <position position="177"/>
    </location>
    <ligand>
        <name>substrate</name>
    </ligand>
</feature>
<dbReference type="InterPro" id="IPR026019">
    <property type="entry name" value="Ribul_P_3_epim"/>
</dbReference>
<feature type="binding site" evidence="10 13">
    <location>
        <position position="175"/>
    </location>
    <ligand>
        <name>a divalent metal cation</name>
        <dbReference type="ChEBI" id="CHEBI:60240"/>
    </ligand>
</feature>
<comment type="cofactor">
    <cofactor evidence="5">
        <name>Fe(2+)</name>
        <dbReference type="ChEBI" id="CHEBI:29033"/>
    </cofactor>
</comment>
<feature type="binding site" evidence="10 13">
    <location>
        <position position="35"/>
    </location>
    <ligand>
        <name>a divalent metal cation</name>
        <dbReference type="ChEBI" id="CHEBI:60240"/>
    </ligand>
</feature>
<reference evidence="15 16" key="1">
    <citation type="submission" date="2018-06" db="EMBL/GenBank/DDBJ databases">
        <authorList>
            <person name="Strepis N."/>
        </authorList>
    </citation>
    <scope>NUCLEOTIDE SEQUENCE [LARGE SCALE GENOMIC DNA]</scope>
    <source>
        <strain evidence="15">LUCI</strain>
    </source>
</reference>
<dbReference type="InterPro" id="IPR011060">
    <property type="entry name" value="RibuloseP-bd_barrel"/>
</dbReference>
<evidence type="ECO:0000256" key="14">
    <source>
        <dbReference type="PIRSR" id="PIRSR001461-3"/>
    </source>
</evidence>
<dbReference type="GO" id="GO:0004750">
    <property type="term" value="F:D-ribulose-phosphate 3-epimerase activity"/>
    <property type="evidence" value="ECO:0007669"/>
    <property type="project" value="UniProtKB-UniRule"/>
</dbReference>
<feature type="binding site" evidence="10 13">
    <location>
        <position position="33"/>
    </location>
    <ligand>
        <name>a divalent metal cation</name>
        <dbReference type="ChEBI" id="CHEBI:60240"/>
    </ligand>
</feature>
<feature type="binding site" evidence="10 14">
    <location>
        <begin position="142"/>
        <end position="145"/>
    </location>
    <ligand>
        <name>substrate</name>
    </ligand>
</feature>
<dbReference type="NCBIfam" id="TIGR01163">
    <property type="entry name" value="rpe"/>
    <property type="match status" value="1"/>
</dbReference>
<comment type="similarity">
    <text evidence="6 10 11">Belongs to the ribulose-phosphate 3-epimerase family.</text>
</comment>
<evidence type="ECO:0000256" key="8">
    <source>
        <dbReference type="ARBA" id="ARBA00022723"/>
    </source>
</evidence>
<keyword evidence="13" id="KW-0862">Zinc</keyword>
<dbReference type="FunFam" id="3.20.20.70:FF:000004">
    <property type="entry name" value="Ribulose-phosphate 3-epimerase"/>
    <property type="match status" value="1"/>
</dbReference>
<dbReference type="AlphaFoldDB" id="A0A498R8T5"/>
<evidence type="ECO:0000313" key="15">
    <source>
        <dbReference type="EMBL" id="VBB07934.1"/>
    </source>
</evidence>
<sequence length="216" mass="22911">MMIQIAPSILAADFANLATDIQKVEKSGADLLHVDVMDGHFVPNISIGAPVVAAIQKVTKLPLDVHLMIANPGKFLDSFIQAGANIITVHAEADCHLHRLIQQIKSAGVRAGISLNPSTSLTVLEEVLPDIDMVLIMSVNPGFGGQSFIASSLNKITRLKNMIEERHLQVDIEVDGGINSQTAPQVIKAGANILVAGSAVYGAPDISRAIRELRGS</sequence>
<dbReference type="PIRSF" id="PIRSF001461">
    <property type="entry name" value="RPE"/>
    <property type="match status" value="1"/>
</dbReference>
<feature type="binding site" evidence="10 14">
    <location>
        <position position="8"/>
    </location>
    <ligand>
        <name>substrate</name>
    </ligand>
</feature>
<feature type="active site" description="Proton donor" evidence="10 12">
    <location>
        <position position="175"/>
    </location>
</feature>
<dbReference type="Proteomes" id="UP000277811">
    <property type="component" value="Unassembled WGS sequence"/>
</dbReference>
<dbReference type="EC" id="5.1.3.1" evidence="7 10"/>
<comment type="cofactor">
    <cofactor evidence="10 13">
        <name>a divalent metal cation</name>
        <dbReference type="ChEBI" id="CHEBI:60240"/>
    </cofactor>
    <text evidence="10 13">Binds 1 divalent metal cation per subunit.</text>
</comment>
<comment type="cofactor">
    <cofactor evidence="3">
        <name>Co(2+)</name>
        <dbReference type="ChEBI" id="CHEBI:48828"/>
    </cofactor>
</comment>
<keyword evidence="8 10" id="KW-0479">Metal-binding</keyword>
<evidence type="ECO:0000256" key="1">
    <source>
        <dbReference type="ARBA" id="ARBA00001782"/>
    </source>
</evidence>
<dbReference type="PROSITE" id="PS01086">
    <property type="entry name" value="RIBUL_P_3_EPIMER_2"/>
    <property type="match status" value="1"/>
</dbReference>
<keyword evidence="9 10" id="KW-0413">Isomerase</keyword>
<proteinExistence type="inferred from homology"/>
<gene>
    <name evidence="10" type="primary">rpe</name>
    <name evidence="15" type="ORF">LUCI_3199</name>
</gene>
<dbReference type="Pfam" id="PF00834">
    <property type="entry name" value="Ribul_P_3_epim"/>
    <property type="match status" value="1"/>
</dbReference>
<evidence type="ECO:0000256" key="6">
    <source>
        <dbReference type="ARBA" id="ARBA00009541"/>
    </source>
</evidence>
<dbReference type="NCBIfam" id="NF004076">
    <property type="entry name" value="PRK05581.1-4"/>
    <property type="match status" value="1"/>
</dbReference>
<keyword evidence="16" id="KW-1185">Reference proteome</keyword>
<comment type="catalytic activity">
    <reaction evidence="1 10 11">
        <text>D-ribulose 5-phosphate = D-xylulose 5-phosphate</text>
        <dbReference type="Rhea" id="RHEA:13677"/>
        <dbReference type="ChEBI" id="CHEBI:57737"/>
        <dbReference type="ChEBI" id="CHEBI:58121"/>
        <dbReference type="EC" id="5.1.3.1"/>
    </reaction>
</comment>
<dbReference type="InterPro" id="IPR000056">
    <property type="entry name" value="Ribul_P_3_epim-like"/>
</dbReference>
<keyword evidence="13" id="KW-0170">Cobalt</keyword>
<dbReference type="CDD" id="cd00429">
    <property type="entry name" value="RPE"/>
    <property type="match status" value="1"/>
</dbReference>
<evidence type="ECO:0000256" key="3">
    <source>
        <dbReference type="ARBA" id="ARBA00001941"/>
    </source>
</evidence>
<dbReference type="GO" id="GO:0046872">
    <property type="term" value="F:metal ion binding"/>
    <property type="evidence" value="ECO:0007669"/>
    <property type="project" value="UniProtKB-UniRule"/>
</dbReference>
<accession>A0A498R8T5</accession>
<evidence type="ECO:0000256" key="5">
    <source>
        <dbReference type="ARBA" id="ARBA00001954"/>
    </source>
</evidence>
<feature type="active site" description="Proton acceptor" evidence="10 12">
    <location>
        <position position="35"/>
    </location>
</feature>
<dbReference type="GO" id="GO:0005737">
    <property type="term" value="C:cytoplasm"/>
    <property type="evidence" value="ECO:0007669"/>
    <property type="project" value="UniProtKB-ARBA"/>
</dbReference>
<comment type="pathway">
    <text evidence="10">Carbohydrate degradation.</text>
</comment>
<dbReference type="InterPro" id="IPR013785">
    <property type="entry name" value="Aldolase_TIM"/>
</dbReference>
<evidence type="ECO:0000256" key="10">
    <source>
        <dbReference type="HAMAP-Rule" id="MF_02227"/>
    </source>
</evidence>
<dbReference type="HAMAP" id="MF_02227">
    <property type="entry name" value="RPE"/>
    <property type="match status" value="1"/>
</dbReference>
<name>A0A498R8T5_9FIRM</name>
<dbReference type="GO" id="GO:0019323">
    <property type="term" value="P:pentose catabolic process"/>
    <property type="evidence" value="ECO:0007669"/>
    <property type="project" value="UniProtKB-UniRule"/>
</dbReference>
<evidence type="ECO:0000256" key="9">
    <source>
        <dbReference type="ARBA" id="ARBA00023235"/>
    </source>
</evidence>
<evidence type="ECO:0000256" key="12">
    <source>
        <dbReference type="PIRSR" id="PIRSR001461-1"/>
    </source>
</evidence>
<comment type="cofactor">
    <cofactor evidence="2">
        <name>Mn(2+)</name>
        <dbReference type="ChEBI" id="CHEBI:29035"/>
    </cofactor>
</comment>
<comment type="function">
    <text evidence="10">Catalyzes the reversible epimerization of D-ribulose 5-phosphate to D-xylulose 5-phosphate.</text>
</comment>
<dbReference type="EMBL" id="UPPP01000083">
    <property type="protein sequence ID" value="VBB07934.1"/>
    <property type="molecule type" value="Genomic_DNA"/>
</dbReference>
<dbReference type="Gene3D" id="3.20.20.70">
    <property type="entry name" value="Aldolase class I"/>
    <property type="match status" value="1"/>
</dbReference>
<feature type="binding site" evidence="10">
    <location>
        <begin position="175"/>
        <end position="177"/>
    </location>
    <ligand>
        <name>substrate</name>
    </ligand>
</feature>
<evidence type="ECO:0000256" key="11">
    <source>
        <dbReference type="PIRNR" id="PIRNR001461"/>
    </source>
</evidence>
<evidence type="ECO:0000256" key="13">
    <source>
        <dbReference type="PIRSR" id="PIRSR001461-2"/>
    </source>
</evidence>